<feature type="compositionally biased region" description="Low complexity" evidence="1">
    <location>
        <begin position="157"/>
        <end position="172"/>
    </location>
</feature>
<proteinExistence type="predicted"/>
<feature type="compositionally biased region" description="Acidic residues" evidence="1">
    <location>
        <begin position="855"/>
        <end position="875"/>
    </location>
</feature>
<feature type="region of interest" description="Disordered" evidence="1">
    <location>
        <begin position="1140"/>
        <end position="1159"/>
    </location>
</feature>
<feature type="region of interest" description="Disordered" evidence="1">
    <location>
        <begin position="54"/>
        <end position="113"/>
    </location>
</feature>
<feature type="compositionally biased region" description="Polar residues" evidence="1">
    <location>
        <begin position="907"/>
        <end position="919"/>
    </location>
</feature>
<evidence type="ECO:0000313" key="3">
    <source>
        <dbReference type="EMBL" id="KAL3796007.1"/>
    </source>
</evidence>
<feature type="region of interest" description="Disordered" evidence="1">
    <location>
        <begin position="1081"/>
        <end position="1103"/>
    </location>
</feature>
<name>A0ABD3Q7G2_9STRA</name>
<feature type="region of interest" description="Disordered" evidence="1">
    <location>
        <begin position="157"/>
        <end position="208"/>
    </location>
</feature>
<feature type="region of interest" description="Disordered" evidence="1">
    <location>
        <begin position="372"/>
        <end position="423"/>
    </location>
</feature>
<feature type="compositionally biased region" description="Polar residues" evidence="1">
    <location>
        <begin position="380"/>
        <end position="389"/>
    </location>
</feature>
<feature type="region of interest" description="Disordered" evidence="1">
    <location>
        <begin position="1275"/>
        <end position="1294"/>
    </location>
</feature>
<reference evidence="3 4" key="1">
    <citation type="journal article" date="2020" name="G3 (Bethesda)">
        <title>Improved Reference Genome for Cyclotella cryptica CCMP332, a Model for Cell Wall Morphogenesis, Salinity Adaptation, and Lipid Production in Diatoms (Bacillariophyta).</title>
        <authorList>
            <person name="Roberts W.R."/>
            <person name="Downey K.M."/>
            <person name="Ruck E.C."/>
            <person name="Traller J.C."/>
            <person name="Alverson A.J."/>
        </authorList>
    </citation>
    <scope>NUCLEOTIDE SEQUENCE [LARGE SCALE GENOMIC DNA]</scope>
    <source>
        <strain evidence="3 4">CCMP332</strain>
    </source>
</reference>
<feature type="compositionally biased region" description="Polar residues" evidence="1">
    <location>
        <begin position="1500"/>
        <end position="1518"/>
    </location>
</feature>
<dbReference type="Proteomes" id="UP001516023">
    <property type="component" value="Unassembled WGS sequence"/>
</dbReference>
<feature type="region of interest" description="Disordered" evidence="1">
    <location>
        <begin position="1610"/>
        <end position="1640"/>
    </location>
</feature>
<feature type="compositionally biased region" description="Basic residues" evidence="1">
    <location>
        <begin position="1757"/>
        <end position="1767"/>
    </location>
</feature>
<comment type="caution">
    <text evidence="3">The sequence shown here is derived from an EMBL/GenBank/DDBJ whole genome shotgun (WGS) entry which is preliminary data.</text>
</comment>
<organism evidence="3 4">
    <name type="scientific">Cyclotella cryptica</name>
    <dbReference type="NCBI Taxonomy" id="29204"/>
    <lineage>
        <taxon>Eukaryota</taxon>
        <taxon>Sar</taxon>
        <taxon>Stramenopiles</taxon>
        <taxon>Ochrophyta</taxon>
        <taxon>Bacillariophyta</taxon>
        <taxon>Coscinodiscophyceae</taxon>
        <taxon>Thalassiosirophycidae</taxon>
        <taxon>Stephanodiscales</taxon>
        <taxon>Stephanodiscaceae</taxon>
        <taxon>Cyclotella</taxon>
    </lineage>
</organism>
<dbReference type="EMBL" id="JABMIG020000066">
    <property type="protein sequence ID" value="KAL3796007.1"/>
    <property type="molecule type" value="Genomic_DNA"/>
</dbReference>
<feature type="compositionally biased region" description="Basic and acidic residues" evidence="1">
    <location>
        <begin position="456"/>
        <end position="470"/>
    </location>
</feature>
<feature type="compositionally biased region" description="Basic residues" evidence="1">
    <location>
        <begin position="104"/>
        <end position="113"/>
    </location>
</feature>
<feature type="compositionally biased region" description="Low complexity" evidence="1">
    <location>
        <begin position="710"/>
        <end position="720"/>
    </location>
</feature>
<accession>A0ABD3Q7G2</accession>
<feature type="region of interest" description="Disordered" evidence="1">
    <location>
        <begin position="1742"/>
        <end position="1783"/>
    </location>
</feature>
<feature type="compositionally biased region" description="Pro residues" evidence="1">
    <location>
        <begin position="605"/>
        <end position="615"/>
    </location>
</feature>
<feature type="region of interest" description="Disordered" evidence="1">
    <location>
        <begin position="710"/>
        <end position="733"/>
    </location>
</feature>
<feature type="region of interest" description="Disordered" evidence="1">
    <location>
        <begin position="898"/>
        <end position="919"/>
    </location>
</feature>
<feature type="compositionally biased region" description="Polar residues" evidence="1">
    <location>
        <begin position="403"/>
        <end position="415"/>
    </location>
</feature>
<evidence type="ECO:0000256" key="1">
    <source>
        <dbReference type="SAM" id="MobiDB-lite"/>
    </source>
</evidence>
<evidence type="ECO:0000313" key="4">
    <source>
        <dbReference type="Proteomes" id="UP001516023"/>
    </source>
</evidence>
<feature type="region of interest" description="Disordered" evidence="1">
    <location>
        <begin position="841"/>
        <end position="876"/>
    </location>
</feature>
<feature type="compositionally biased region" description="Low complexity" evidence="1">
    <location>
        <begin position="1519"/>
        <end position="1532"/>
    </location>
</feature>
<feature type="region of interest" description="Disordered" evidence="1">
    <location>
        <begin position="1499"/>
        <end position="1541"/>
    </location>
</feature>
<dbReference type="InterPro" id="IPR001202">
    <property type="entry name" value="WW_dom"/>
</dbReference>
<sequence>MAGPASLLSPAADDLVKWERQHSLRPAVTVEDQLGAAVGEETPDISKAVAAMLRRRRSKSAKKDLHVDESLPASDDSSVSISSNKRPPEPTPATTTAAPASRHSSFKHLSKAQRRRMLWEVKRALDEANKHRRSSNSDDGSTAFGDASTLTLANTDGTTLTGLYTDATGTTANTSDTERTRHTNLPSQDVKNTHDYTDQQQDEEDTTLNDTASLSTIDSLNTSEYSEIRKLLHRRGESLDDFEIEEHIENMGLGMCTLESGLEACCPWLLCANPILEEDDEDEQENRTLIIETPQQKEQTTWRNSKKKVEVAKHTKNNNDESDDIVVKNNDTFNQGARRQELAQDTNQLPVADIVNVYDGDCLLCGQREDDEDSHIDWNGQHSPMTSTRMLPLGGKEKKSHSIGGTNNSSGNIQGKKTLPAPLTVKQRLAKAIKRRNGSETGSGLDKPNQSLPVDDAVHKDQDKDDPMATHQGEEAVPEMSLLNDHYEEAQIPAAENIIDVPPPADEEDVSSSDASRPLMDEVVDEAIVSSLAVETSAESTSKTVKNKWVKVMNREKVDALERYTYTSTKITEDRHVDQDWGDSSEFSIRTEYCNGDHNCAPEDPSTPPLDPPPSTTLKSVMPSVPLPRSVPSMPSAVAFVSSTSMLAKQRLAQAIKFKGKEDAVGKGDFITSDGEGCPLKDDASVDEAGVETSILDAHEPLKAEILSNPLPSSQSSTSLAADFNSSTSKSTKQRLARAMKFKGKGDDVTRRGVTSHDGEEYQVEGDLAADEEGVETSDIAIATENQFDEKSQNVFAAKDQMPLNAVIPSPSRPSSPSSAADFAPSTLMSAKLKLTHAMKLKGQGDGVEKRGNETSDEEDIHVEGDASVDEEGVEPSDIANATESKFDEETEDVVAAKDQLPVESGIPSTTCLNRSSSPSLDVTFVPSTSMSAMQRLAKTMLYKEKCGGAEKSDIVDGDSQSVQVEGDVSVDEEGVETSDIAMALENDFQNEARDIFAARDLFALKNVIPFTRLSSSTSPTHLEDVAQKSVKHRFKGVMTRGGARKTDEDCEVEVSSDEEAIEGIAVPSFVSSIGEEMEAASSKVMEPVETNEPSVPSRASMAKTTGEVIDVSTLLASTSHSSPKAVTLKLAQLMKRGRASTKDKKTGNAGFCQDDVNFDEDELDGPAAPEPLRDVRKFQTDELPSSSLNVELDGKTLGRINSSSTMQKLTQMMRFRNEGSGGAGNESTDNVEDHQVDASIAEDELGGNATRFLRPEIGDLATAENAMATEKRAVEPSQASDFPSSTPVAGPPAPTVASTMSASNFAVMPMFAQAMSFFTDDDVTEQKSRESSHVKMGSQIDGRVTPITTLGDHTSCVGEETLYNPSIPVVEPAANDGTYGDDLIPHFSSFLPKEQSHRSSASLTAHVDVKNGNVPSINTPIDITREMSIATQQMTNKTTSCHVNLTEMEEYPPDSIEFTHEMSIANKKGNTSSVTLADIRSRSRGVFNKAKTFTKEKSPSVSANSISLSGTTGNVNNSSLKKSNSSSAIKSSSKRKKPKRWRAYIDPSSGNTYYSNGITTTWTKPPSFIDTNALNDRAGVTSAKEKFVTTNTLKSTHSKKGIISRYLPTSNHNLTNKKPGGTLAREVPTKDHEPKQAHLKSSKISMILKSNPRNDKRSHTEDASFCTDNIATDSEGNVSVVAYPVNSATPEDTPTSPDCQQEVLPKETESELRAFPDRTDIITTACEENVSSAATTLVVERMENSSSSDTKENTAKPKKKRKKRKGWREYTDPSSGNKYYSNGTITTWDKPADFNDVAEVSDITSTEFKNEGDKRVTIISFP</sequence>
<feature type="compositionally biased region" description="Polar residues" evidence="1">
    <location>
        <begin position="1773"/>
        <end position="1783"/>
    </location>
</feature>
<feature type="region of interest" description="Disordered" evidence="1">
    <location>
        <begin position="596"/>
        <end position="616"/>
    </location>
</feature>
<protein>
    <recommendedName>
        <fullName evidence="2">WW domain-containing protein</fullName>
    </recommendedName>
</protein>
<feature type="domain" description="WW" evidence="2">
    <location>
        <begin position="1763"/>
        <end position="1794"/>
    </location>
</feature>
<gene>
    <name evidence="3" type="ORF">HJC23_013064</name>
</gene>
<feature type="compositionally biased region" description="Low complexity" evidence="1">
    <location>
        <begin position="74"/>
        <end position="83"/>
    </location>
</feature>
<keyword evidence="4" id="KW-1185">Reference proteome</keyword>
<feature type="region of interest" description="Disordered" evidence="1">
    <location>
        <begin position="435"/>
        <end position="470"/>
    </location>
</feature>
<evidence type="ECO:0000259" key="2">
    <source>
        <dbReference type="SMART" id="SM00456"/>
    </source>
</evidence>
<feature type="compositionally biased region" description="Basic and acidic residues" evidence="1">
    <location>
        <begin position="1628"/>
        <end position="1637"/>
    </location>
</feature>
<dbReference type="SMART" id="SM00456">
    <property type="entry name" value="WW"/>
    <property type="match status" value="2"/>
</dbReference>
<feature type="domain" description="WW" evidence="2">
    <location>
        <begin position="1537"/>
        <end position="1568"/>
    </location>
</feature>